<dbReference type="InterPro" id="IPR003697">
    <property type="entry name" value="Maf-like"/>
</dbReference>
<sequence>MLILASQSPRRRELLAQLGVSFTTLPADIDETVMTAELPDAYVARLAEQKAAAVRQQVAVSDWVLGSDTAVVIDGQILGKPADEAEFRSMMLRLSGKQHQVLTAVALIGQTGTTLKVVTTDVTFDVLTDAQIHWYWQTSEPKDKAGGYGIQGLGGQFVKHINGSYSAVVGLPLCETRQLLEQAGVELYEC</sequence>
<reference evidence="5 6" key="1">
    <citation type="submission" date="2021-10" db="EMBL/GenBank/DDBJ databases">
        <title>Draft genome of Aestuariibacter halophilus JC2043.</title>
        <authorList>
            <person name="Emsley S.A."/>
            <person name="Pfannmuller K.M."/>
            <person name="Ushijima B."/>
            <person name="Saw J.H."/>
            <person name="Videau P."/>
        </authorList>
    </citation>
    <scope>NUCLEOTIDE SEQUENCE [LARGE SCALE GENOMIC DNA]</scope>
    <source>
        <strain evidence="5 6">JC2043</strain>
    </source>
</reference>
<evidence type="ECO:0000256" key="2">
    <source>
        <dbReference type="ARBA" id="ARBA00022801"/>
    </source>
</evidence>
<organism evidence="5 6">
    <name type="scientific">Fluctibacter halophilus</name>
    <dbReference type="NCBI Taxonomy" id="226011"/>
    <lineage>
        <taxon>Bacteria</taxon>
        <taxon>Pseudomonadati</taxon>
        <taxon>Pseudomonadota</taxon>
        <taxon>Gammaproteobacteria</taxon>
        <taxon>Alteromonadales</taxon>
        <taxon>Alteromonadaceae</taxon>
        <taxon>Fluctibacter</taxon>
    </lineage>
</organism>
<keyword evidence="2 4" id="KW-0378">Hydrolase</keyword>
<dbReference type="CDD" id="cd00555">
    <property type="entry name" value="Maf"/>
    <property type="match status" value="1"/>
</dbReference>
<dbReference type="InterPro" id="IPR029001">
    <property type="entry name" value="ITPase-like_fam"/>
</dbReference>
<evidence type="ECO:0000313" key="6">
    <source>
        <dbReference type="Proteomes" id="UP001520878"/>
    </source>
</evidence>
<dbReference type="Proteomes" id="UP001520878">
    <property type="component" value="Unassembled WGS sequence"/>
</dbReference>
<proteinExistence type="inferred from homology"/>
<accession>A0ABS8GAT5</accession>
<comment type="catalytic activity">
    <reaction evidence="4">
        <text>UTP + H2O = UMP + diphosphate + H(+)</text>
        <dbReference type="Rhea" id="RHEA:29395"/>
        <dbReference type="ChEBI" id="CHEBI:15377"/>
        <dbReference type="ChEBI" id="CHEBI:15378"/>
        <dbReference type="ChEBI" id="CHEBI:33019"/>
        <dbReference type="ChEBI" id="CHEBI:46398"/>
        <dbReference type="ChEBI" id="CHEBI:57865"/>
        <dbReference type="EC" id="3.6.1.9"/>
    </reaction>
</comment>
<comment type="cofactor">
    <cofactor evidence="1 4">
        <name>a divalent metal cation</name>
        <dbReference type="ChEBI" id="CHEBI:60240"/>
    </cofactor>
</comment>
<keyword evidence="6" id="KW-1185">Reference proteome</keyword>
<dbReference type="EMBL" id="JAJEWP010000005">
    <property type="protein sequence ID" value="MCC2617652.1"/>
    <property type="molecule type" value="Genomic_DNA"/>
</dbReference>
<evidence type="ECO:0000256" key="1">
    <source>
        <dbReference type="ARBA" id="ARBA00001968"/>
    </source>
</evidence>
<feature type="active site" description="Proton acceptor" evidence="4">
    <location>
        <position position="68"/>
    </location>
</feature>
<dbReference type="SUPFAM" id="SSF52972">
    <property type="entry name" value="ITPase-like"/>
    <property type="match status" value="1"/>
</dbReference>
<dbReference type="PANTHER" id="PTHR43213">
    <property type="entry name" value="BIFUNCTIONAL DTTP/UTP PYROPHOSPHATASE/METHYLTRANSFERASE PROTEIN-RELATED"/>
    <property type="match status" value="1"/>
</dbReference>
<dbReference type="NCBIfam" id="TIGR00172">
    <property type="entry name" value="maf"/>
    <property type="match status" value="1"/>
</dbReference>
<protein>
    <recommendedName>
        <fullName evidence="4">dTTP/UTP pyrophosphatase</fullName>
        <shortName evidence="4">dTTPase/UTPase</shortName>
        <ecNumber evidence="4">3.6.1.9</ecNumber>
    </recommendedName>
    <alternativeName>
        <fullName evidence="4">Nucleoside triphosphate pyrophosphatase</fullName>
    </alternativeName>
    <alternativeName>
        <fullName evidence="4">Nucleotide pyrophosphatase</fullName>
        <shortName evidence="4">Nucleotide PPase</shortName>
    </alternativeName>
</protein>
<dbReference type="Gene3D" id="3.90.950.10">
    <property type="match status" value="1"/>
</dbReference>
<dbReference type="EC" id="3.6.1.9" evidence="4"/>
<gene>
    <name evidence="5" type="ORF">LJ739_15470</name>
</gene>
<feature type="site" description="Important for substrate specificity" evidence="4">
    <location>
        <position position="10"/>
    </location>
</feature>
<evidence type="ECO:0000256" key="4">
    <source>
        <dbReference type="HAMAP-Rule" id="MF_00528"/>
    </source>
</evidence>
<comment type="similarity">
    <text evidence="4">Belongs to the Maf family. YhdE subfamily.</text>
</comment>
<dbReference type="PIRSF" id="PIRSF006305">
    <property type="entry name" value="Maf"/>
    <property type="match status" value="1"/>
</dbReference>
<comment type="subcellular location">
    <subcellularLocation>
        <location evidence="4">Cytoplasm</location>
    </subcellularLocation>
</comment>
<evidence type="ECO:0000256" key="3">
    <source>
        <dbReference type="ARBA" id="ARBA00023080"/>
    </source>
</evidence>
<dbReference type="Pfam" id="PF02545">
    <property type="entry name" value="Maf"/>
    <property type="match status" value="1"/>
</dbReference>
<feature type="site" description="Important for substrate specificity" evidence="4">
    <location>
        <position position="151"/>
    </location>
</feature>
<comment type="catalytic activity">
    <reaction evidence="4">
        <text>dTTP + H2O = dTMP + diphosphate + H(+)</text>
        <dbReference type="Rhea" id="RHEA:28534"/>
        <dbReference type="ChEBI" id="CHEBI:15377"/>
        <dbReference type="ChEBI" id="CHEBI:15378"/>
        <dbReference type="ChEBI" id="CHEBI:33019"/>
        <dbReference type="ChEBI" id="CHEBI:37568"/>
        <dbReference type="ChEBI" id="CHEBI:63528"/>
        <dbReference type="EC" id="3.6.1.9"/>
    </reaction>
</comment>
<evidence type="ECO:0000313" key="5">
    <source>
        <dbReference type="EMBL" id="MCC2617652.1"/>
    </source>
</evidence>
<name>A0ABS8GAT5_9ALTE</name>
<keyword evidence="3 4" id="KW-0546">Nucleotide metabolism</keyword>
<feature type="site" description="Important for substrate specificity" evidence="4">
    <location>
        <position position="69"/>
    </location>
</feature>
<comment type="function">
    <text evidence="4">Nucleoside triphosphate pyrophosphatase that hydrolyzes dTTP and UTP. May have a dual role in cell division arrest and in preventing the incorporation of modified nucleotides into cellular nucleic acids.</text>
</comment>
<keyword evidence="4" id="KW-0963">Cytoplasm</keyword>
<comment type="caution">
    <text evidence="5">The sequence shown here is derived from an EMBL/GenBank/DDBJ whole genome shotgun (WGS) entry which is preliminary data.</text>
</comment>
<dbReference type="RefSeq" id="WP_229161965.1">
    <property type="nucleotide sequence ID" value="NZ_JAJEWP010000005.1"/>
</dbReference>
<comment type="caution">
    <text evidence="4">Lacks conserved residue(s) required for the propagation of feature annotation.</text>
</comment>
<dbReference type="PANTHER" id="PTHR43213:SF5">
    <property type="entry name" value="BIFUNCTIONAL DTTP_UTP PYROPHOSPHATASE_METHYLTRANSFERASE PROTEIN-RELATED"/>
    <property type="match status" value="1"/>
</dbReference>
<dbReference type="HAMAP" id="MF_00528">
    <property type="entry name" value="Maf"/>
    <property type="match status" value="1"/>
</dbReference>